<reference evidence="1 2" key="1">
    <citation type="submission" date="2021-06" db="EMBL/GenBank/DDBJ databases">
        <title>Caerostris extrusa draft genome.</title>
        <authorList>
            <person name="Kono N."/>
            <person name="Arakawa K."/>
        </authorList>
    </citation>
    <scope>NUCLEOTIDE SEQUENCE [LARGE SCALE GENOMIC DNA]</scope>
</reference>
<organism evidence="1 2">
    <name type="scientific">Caerostris extrusa</name>
    <name type="common">Bark spider</name>
    <name type="synonym">Caerostris bankana</name>
    <dbReference type="NCBI Taxonomy" id="172846"/>
    <lineage>
        <taxon>Eukaryota</taxon>
        <taxon>Metazoa</taxon>
        <taxon>Ecdysozoa</taxon>
        <taxon>Arthropoda</taxon>
        <taxon>Chelicerata</taxon>
        <taxon>Arachnida</taxon>
        <taxon>Araneae</taxon>
        <taxon>Araneomorphae</taxon>
        <taxon>Entelegynae</taxon>
        <taxon>Araneoidea</taxon>
        <taxon>Araneidae</taxon>
        <taxon>Caerostris</taxon>
    </lineage>
</organism>
<gene>
    <name evidence="1" type="ORF">CEXT_179131</name>
</gene>
<evidence type="ECO:0008006" key="3">
    <source>
        <dbReference type="Google" id="ProtNLM"/>
    </source>
</evidence>
<name>A0AAV4QUD3_CAEEX</name>
<sequence length="103" mass="10762">MAKVPLLSSFSLCALTTNKTCSSLLTEFSAGTNLGLCGCSGNPMPSLLATTGLEGSFLPPPVWSMTPRRPGRITRPSLGLMVVGLCDFVPRSAQREACRGASD</sequence>
<evidence type="ECO:0000313" key="1">
    <source>
        <dbReference type="EMBL" id="GIY12434.1"/>
    </source>
</evidence>
<dbReference type="Proteomes" id="UP001054945">
    <property type="component" value="Unassembled WGS sequence"/>
</dbReference>
<evidence type="ECO:0000313" key="2">
    <source>
        <dbReference type="Proteomes" id="UP001054945"/>
    </source>
</evidence>
<proteinExistence type="predicted"/>
<keyword evidence="2" id="KW-1185">Reference proteome</keyword>
<dbReference type="AlphaFoldDB" id="A0AAV4QUD3"/>
<protein>
    <recommendedName>
        <fullName evidence="3">Secreted protein</fullName>
    </recommendedName>
</protein>
<accession>A0AAV4QUD3</accession>
<comment type="caution">
    <text evidence="1">The sequence shown here is derived from an EMBL/GenBank/DDBJ whole genome shotgun (WGS) entry which is preliminary data.</text>
</comment>
<dbReference type="EMBL" id="BPLR01006794">
    <property type="protein sequence ID" value="GIY12434.1"/>
    <property type="molecule type" value="Genomic_DNA"/>
</dbReference>